<organism evidence="1 2">
    <name type="scientific">Eubacterium limosum</name>
    <dbReference type="NCBI Taxonomy" id="1736"/>
    <lineage>
        <taxon>Bacteria</taxon>
        <taxon>Bacillati</taxon>
        <taxon>Bacillota</taxon>
        <taxon>Clostridia</taxon>
        <taxon>Eubacteriales</taxon>
        <taxon>Eubacteriaceae</taxon>
        <taxon>Eubacterium</taxon>
    </lineage>
</organism>
<accession>A0ABT5UTJ0</accession>
<comment type="caution">
    <text evidence="1">The sequence shown here is derived from an EMBL/GenBank/DDBJ whole genome shotgun (WGS) entry which is preliminary data.</text>
</comment>
<dbReference type="Proteomes" id="UP001215087">
    <property type="component" value="Unassembled WGS sequence"/>
</dbReference>
<name>A0ABT5UTJ0_EUBLI</name>
<sequence length="67" mass="7742">MSIGQKIRTESKKQNLNDKQLALKVRMPYTSFYSTLKRDSQRVSAVSLYKTATPNTLNKDVEGDYFH</sequence>
<protein>
    <submittedName>
        <fullName evidence="1">Uncharacterized protein</fullName>
    </submittedName>
</protein>
<dbReference type="RefSeq" id="WP_227208740.1">
    <property type="nucleotide sequence ID" value="NZ_JAJCLO010000014.1"/>
</dbReference>
<keyword evidence="2" id="KW-1185">Reference proteome</keyword>
<reference evidence="1 2" key="1">
    <citation type="submission" date="2023-02" db="EMBL/GenBank/DDBJ databases">
        <title>Comparative genome analysis of Eubacterium limosum species.</title>
        <authorList>
            <person name="Bak J.E."/>
        </authorList>
    </citation>
    <scope>NUCLEOTIDE SEQUENCE [LARGE SCALE GENOMIC DNA]</scope>
    <source>
        <strain evidence="1 2">KGMB01548</strain>
    </source>
</reference>
<gene>
    <name evidence="1" type="ORF">PTZ04_18690</name>
</gene>
<evidence type="ECO:0000313" key="1">
    <source>
        <dbReference type="EMBL" id="MDE1472287.1"/>
    </source>
</evidence>
<proteinExistence type="predicted"/>
<dbReference type="EMBL" id="JAQSVD010000013">
    <property type="protein sequence ID" value="MDE1472287.1"/>
    <property type="molecule type" value="Genomic_DNA"/>
</dbReference>
<evidence type="ECO:0000313" key="2">
    <source>
        <dbReference type="Proteomes" id="UP001215087"/>
    </source>
</evidence>